<keyword evidence="3" id="KW-1185">Reference proteome</keyword>
<sequence length="159" mass="17112">MQVLAFVAWFAYLVSRNVSMASDILSYIDCEGTGVMATQTIMVDSHLINVTMPACPGEEVPKDPVDLKDSLLARRSSVYLQKRGLFVDNVQKRAAEAVSASPSECTNPSICQCGQACSVACGNFNNDANPTVNDCQNLATILRSFQTTIGNCACSVYRA</sequence>
<feature type="signal peptide" evidence="1">
    <location>
        <begin position="1"/>
        <end position="21"/>
    </location>
</feature>
<gene>
    <name evidence="2" type="ORF">NLI96_g2053</name>
</gene>
<feature type="chain" id="PRO_5042071161" evidence="1">
    <location>
        <begin position="22"/>
        <end position="159"/>
    </location>
</feature>
<evidence type="ECO:0000313" key="2">
    <source>
        <dbReference type="EMBL" id="KAJ3489546.1"/>
    </source>
</evidence>
<name>A0AAD5YM98_9APHY</name>
<organism evidence="2 3">
    <name type="scientific">Meripilus lineatus</name>
    <dbReference type="NCBI Taxonomy" id="2056292"/>
    <lineage>
        <taxon>Eukaryota</taxon>
        <taxon>Fungi</taxon>
        <taxon>Dikarya</taxon>
        <taxon>Basidiomycota</taxon>
        <taxon>Agaricomycotina</taxon>
        <taxon>Agaricomycetes</taxon>
        <taxon>Polyporales</taxon>
        <taxon>Meripilaceae</taxon>
        <taxon>Meripilus</taxon>
    </lineage>
</organism>
<keyword evidence="1" id="KW-0732">Signal</keyword>
<evidence type="ECO:0000313" key="3">
    <source>
        <dbReference type="Proteomes" id="UP001212997"/>
    </source>
</evidence>
<dbReference type="Proteomes" id="UP001212997">
    <property type="component" value="Unassembled WGS sequence"/>
</dbReference>
<reference evidence="2" key="1">
    <citation type="submission" date="2022-07" db="EMBL/GenBank/DDBJ databases">
        <title>Genome Sequence of Physisporinus lineatus.</title>
        <authorList>
            <person name="Buettner E."/>
        </authorList>
    </citation>
    <scope>NUCLEOTIDE SEQUENCE</scope>
    <source>
        <strain evidence="2">VT162</strain>
    </source>
</reference>
<protein>
    <submittedName>
        <fullName evidence="2">Uncharacterized protein</fullName>
    </submittedName>
</protein>
<comment type="caution">
    <text evidence="2">The sequence shown here is derived from an EMBL/GenBank/DDBJ whole genome shotgun (WGS) entry which is preliminary data.</text>
</comment>
<dbReference type="EMBL" id="JANAWD010000043">
    <property type="protein sequence ID" value="KAJ3489546.1"/>
    <property type="molecule type" value="Genomic_DNA"/>
</dbReference>
<evidence type="ECO:0000256" key="1">
    <source>
        <dbReference type="SAM" id="SignalP"/>
    </source>
</evidence>
<dbReference type="AlphaFoldDB" id="A0AAD5YM98"/>
<accession>A0AAD5YM98</accession>
<proteinExistence type="predicted"/>